<sequence length="496" mass="54937">MHQFTIEDLKKLLEDAPEVKKEDLGVNPSPQGENSEGWPIPAPLETLETNLPSWHTGIVPPAIEDFAIGLARQLAISPTAPAMVALGAISAILAHRGVEIYPNPNNPTHKEVPVLWVVLIGDPGSGKTPTLESATQPLWDIEDELAKENQRALEEYEAQLAKWAATPKGKRGEKPTPPPAQSLVEGDATPQALAIALTENLGVAVVLDELKGLLLSWSRDDRAEGRTLFLSSYYGQRHKVRRVVRGISYLERPQIVLLTGIQPGPWYELVAADAFSANRDTDGFLERITPILMEPKQPEKDPPPLDEKVLERYRDLIRGLWEGGVPTRLTPDSKAYKLWREVWYDSLTAARSKAESTPWKAYLSKKPGLVARLAGILAVAWGEVLITESAMSRAILLVETVLEPHIKVAWRIGGVANLGPAYRLAKYLKGKHQKGEGIRSFTRREVYTKGWGNIQNSKEADQALRALEVAGWVRYDPRTRCYLVNPRLGEVGMDEG</sequence>
<dbReference type="Proteomes" id="UP000000211">
    <property type="component" value="Chromosome"/>
</dbReference>
<dbReference type="Pfam" id="PF13148">
    <property type="entry name" value="DUF3987"/>
    <property type="match status" value="1"/>
</dbReference>
<evidence type="ECO:0000313" key="3">
    <source>
        <dbReference type="Proteomes" id="UP000000211"/>
    </source>
</evidence>
<dbReference type="KEGG" id="tos:Theos_1309"/>
<proteinExistence type="predicted"/>
<feature type="region of interest" description="Disordered" evidence="1">
    <location>
        <begin position="164"/>
        <end position="184"/>
    </location>
</feature>
<reference evidence="2 3" key="1">
    <citation type="journal article" date="2013" name="Genome Announc.">
        <title>Whole Genome Sequencing of Thermus oshimai JL-2 and Thermus thermophilus JL-18, Incomplete Denitrifiers from the United States Great Basin.</title>
        <authorList>
            <person name="Murugapiran S.K."/>
            <person name="Huntemann M."/>
            <person name="Wei C.L."/>
            <person name="Han J."/>
            <person name="Detter J.C."/>
            <person name="Han C.S."/>
            <person name="Erkkila T.H."/>
            <person name="Teshima H."/>
            <person name="Chen A."/>
            <person name="Kyrpides N."/>
            <person name="Mavrommatis K."/>
            <person name="Markowitz V."/>
            <person name="Szeto E."/>
            <person name="Ivanova N."/>
            <person name="Pagani I."/>
            <person name="Lam J."/>
            <person name="McDonald A.I."/>
            <person name="Dodsworth J.A."/>
            <person name="Pati A."/>
            <person name="Goodwin L."/>
            <person name="Peters L."/>
            <person name="Pitluck S."/>
            <person name="Woyke T."/>
            <person name="Hedlund B.P."/>
        </authorList>
    </citation>
    <scope>NUCLEOTIDE SEQUENCE</scope>
    <source>
        <strain evidence="2 3">JL-2</strain>
    </source>
</reference>
<dbReference type="InterPro" id="IPR025048">
    <property type="entry name" value="DUF3987"/>
</dbReference>
<gene>
    <name evidence="2" type="ORF">Theos_1309</name>
</gene>
<accession>K7QV89</accession>
<evidence type="ECO:0008006" key="4">
    <source>
        <dbReference type="Google" id="ProtNLM"/>
    </source>
</evidence>
<evidence type="ECO:0000313" key="2">
    <source>
        <dbReference type="EMBL" id="AFV76346.1"/>
    </source>
</evidence>
<dbReference type="PATRIC" id="fig|751945.3.peg.1295"/>
<dbReference type="AlphaFoldDB" id="K7QV89"/>
<dbReference type="OrthoDB" id="5453446at2"/>
<dbReference type="eggNOG" id="COG4643">
    <property type="taxonomic scope" value="Bacteria"/>
</dbReference>
<dbReference type="RefSeq" id="WP_016329533.1">
    <property type="nucleotide sequence ID" value="NC_019386.1"/>
</dbReference>
<dbReference type="EMBL" id="CP003249">
    <property type="protein sequence ID" value="AFV76346.1"/>
    <property type="molecule type" value="Genomic_DNA"/>
</dbReference>
<dbReference type="HOGENOM" id="CLU_564902_0_0_0"/>
<name>K7QV89_THEOS</name>
<evidence type="ECO:0000256" key="1">
    <source>
        <dbReference type="SAM" id="MobiDB-lite"/>
    </source>
</evidence>
<dbReference type="STRING" id="751945.Theos_1309"/>
<protein>
    <recommendedName>
        <fullName evidence="4">DUF3987 domain-containing protein</fullName>
    </recommendedName>
</protein>
<keyword evidence="3" id="KW-1185">Reference proteome</keyword>
<organism evidence="2 3">
    <name type="scientific">Thermus oshimai JL-2</name>
    <dbReference type="NCBI Taxonomy" id="751945"/>
    <lineage>
        <taxon>Bacteria</taxon>
        <taxon>Thermotogati</taxon>
        <taxon>Deinococcota</taxon>
        <taxon>Deinococci</taxon>
        <taxon>Thermales</taxon>
        <taxon>Thermaceae</taxon>
        <taxon>Thermus</taxon>
    </lineage>
</organism>